<reference evidence="1 2" key="1">
    <citation type="submission" date="2012-05" db="EMBL/GenBank/DDBJ databases">
        <title>Finished chromosome of genome of Oscillatoria sp. PCC 7112.</title>
        <authorList>
            <consortium name="US DOE Joint Genome Institute"/>
            <person name="Gugger M."/>
            <person name="Coursin T."/>
            <person name="Rippka R."/>
            <person name="Tandeau De Marsac N."/>
            <person name="Huntemann M."/>
            <person name="Wei C.-L."/>
            <person name="Han J."/>
            <person name="Detter J.C."/>
            <person name="Han C."/>
            <person name="Tapia R."/>
            <person name="Davenport K."/>
            <person name="Daligault H."/>
            <person name="Erkkila T."/>
            <person name="Gu W."/>
            <person name="Munk A.C.C."/>
            <person name="Teshima H."/>
            <person name="Xu Y."/>
            <person name="Chain P."/>
            <person name="Chen A."/>
            <person name="Krypides N."/>
            <person name="Mavromatis K."/>
            <person name="Markowitz V."/>
            <person name="Szeto E."/>
            <person name="Ivanova N."/>
            <person name="Mikhailova N."/>
            <person name="Ovchinnikova G."/>
            <person name="Pagani I."/>
            <person name="Pati A."/>
            <person name="Goodwin L."/>
            <person name="Peters L."/>
            <person name="Pitluck S."/>
            <person name="Woyke T."/>
            <person name="Kerfeld C."/>
        </authorList>
    </citation>
    <scope>NUCLEOTIDE SEQUENCE [LARGE SCALE GENOMIC DNA]</scope>
    <source>
        <strain evidence="1 2">PCC 7112</strain>
    </source>
</reference>
<dbReference type="KEGG" id="oni:Osc7112_5354"/>
<dbReference type="STRING" id="179408.Osc7112_5354"/>
<evidence type="ECO:0000313" key="1">
    <source>
        <dbReference type="EMBL" id="AFZ09592.1"/>
    </source>
</evidence>
<dbReference type="eggNOG" id="ENOG5031298">
    <property type="taxonomic scope" value="Bacteria"/>
</dbReference>
<name>K9VQ24_9CYAN</name>
<evidence type="ECO:0000313" key="2">
    <source>
        <dbReference type="Proteomes" id="UP000010478"/>
    </source>
</evidence>
<gene>
    <name evidence="1" type="ORF">Osc7112_5354</name>
</gene>
<dbReference type="EMBL" id="CP003614">
    <property type="protein sequence ID" value="AFZ09592.1"/>
    <property type="molecule type" value="Genomic_DNA"/>
</dbReference>
<dbReference type="InterPro" id="IPR014951">
    <property type="entry name" value="DUF1822"/>
</dbReference>
<dbReference type="Pfam" id="PF08852">
    <property type="entry name" value="DUF1822"/>
    <property type="match status" value="1"/>
</dbReference>
<dbReference type="OrthoDB" id="512705at2"/>
<sequence>MQSTNPTLLTVPLGTDAHRTARKFAAETLQLAPELTKHEAAKRVYVNTLAVYVVYSYLKWQAYEPDLIQGDSWHPVVRAQWDIADLVLPGIGKLECRPVWFGESAIAIPPAAIEDRIGYVIVEFGEKLDSGKLLGFTPSLDNSPLPSQIQIAQLQNLDALIDHLYRLELGNQFLRSDDPVAVEVRQLLETQNFSEIIAQLERIYRTTKPIKWRYAGADVLVASIPINPHHKIVEYSAEQQTFIGEIGREEKVISADLQRQQLAQKLLNKLAEIWGIETKN</sequence>
<protein>
    <recommendedName>
        <fullName evidence="3">DUF1822 domain-containing protein</fullName>
    </recommendedName>
</protein>
<dbReference type="AlphaFoldDB" id="K9VQ24"/>
<dbReference type="Proteomes" id="UP000010478">
    <property type="component" value="Chromosome"/>
</dbReference>
<keyword evidence="2" id="KW-1185">Reference proteome</keyword>
<dbReference type="HOGENOM" id="CLU_086647_0_0_3"/>
<evidence type="ECO:0008006" key="3">
    <source>
        <dbReference type="Google" id="ProtNLM"/>
    </source>
</evidence>
<organism evidence="1 2">
    <name type="scientific">Phormidium nigroviride PCC 7112</name>
    <dbReference type="NCBI Taxonomy" id="179408"/>
    <lineage>
        <taxon>Bacteria</taxon>
        <taxon>Bacillati</taxon>
        <taxon>Cyanobacteriota</taxon>
        <taxon>Cyanophyceae</taxon>
        <taxon>Oscillatoriophycideae</taxon>
        <taxon>Oscillatoriales</taxon>
        <taxon>Oscillatoriaceae</taxon>
        <taxon>Phormidium</taxon>
    </lineage>
</organism>
<dbReference type="RefSeq" id="WP_015178805.1">
    <property type="nucleotide sequence ID" value="NC_019729.1"/>
</dbReference>
<accession>K9VQ24</accession>
<proteinExistence type="predicted"/>